<dbReference type="Pfam" id="PF00196">
    <property type="entry name" value="GerE"/>
    <property type="match status" value="1"/>
</dbReference>
<dbReference type="PRINTS" id="PR00038">
    <property type="entry name" value="HTHLUXR"/>
</dbReference>
<keyword evidence="7" id="KW-1185">Reference proteome</keyword>
<feature type="domain" description="HTH luxR-type" evidence="4">
    <location>
        <begin position="151"/>
        <end position="216"/>
    </location>
</feature>
<dbReference type="GO" id="GO:0000160">
    <property type="term" value="P:phosphorelay signal transduction system"/>
    <property type="evidence" value="ECO:0007669"/>
    <property type="project" value="InterPro"/>
</dbReference>
<feature type="modified residue" description="4-aspartylphosphate" evidence="3">
    <location>
        <position position="70"/>
    </location>
</feature>
<gene>
    <name evidence="6" type="ORF">MOP44_07840</name>
</gene>
<evidence type="ECO:0000256" key="1">
    <source>
        <dbReference type="ARBA" id="ARBA00022553"/>
    </source>
</evidence>
<dbReference type="PANTHER" id="PTHR43214:SF43">
    <property type="entry name" value="TWO-COMPONENT RESPONSE REGULATOR"/>
    <property type="match status" value="1"/>
</dbReference>
<evidence type="ECO:0000256" key="2">
    <source>
        <dbReference type="ARBA" id="ARBA00023125"/>
    </source>
</evidence>
<dbReference type="InterPro" id="IPR011006">
    <property type="entry name" value="CheY-like_superfamily"/>
</dbReference>
<dbReference type="Proteomes" id="UP001059380">
    <property type="component" value="Chromosome"/>
</dbReference>
<dbReference type="PROSITE" id="PS50110">
    <property type="entry name" value="RESPONSE_REGULATORY"/>
    <property type="match status" value="1"/>
</dbReference>
<dbReference type="CDD" id="cd06170">
    <property type="entry name" value="LuxR_C_like"/>
    <property type="match status" value="1"/>
</dbReference>
<dbReference type="Gene3D" id="3.40.50.2300">
    <property type="match status" value="1"/>
</dbReference>
<dbReference type="Pfam" id="PF00072">
    <property type="entry name" value="Response_reg"/>
    <property type="match status" value="1"/>
</dbReference>
<dbReference type="SMART" id="SM00448">
    <property type="entry name" value="REC"/>
    <property type="match status" value="1"/>
</dbReference>
<dbReference type="SMART" id="SM00421">
    <property type="entry name" value="HTH_LUXR"/>
    <property type="match status" value="1"/>
</dbReference>
<dbReference type="GO" id="GO:0006355">
    <property type="term" value="P:regulation of DNA-templated transcription"/>
    <property type="evidence" value="ECO:0007669"/>
    <property type="project" value="InterPro"/>
</dbReference>
<dbReference type="PROSITE" id="PS00622">
    <property type="entry name" value="HTH_LUXR_1"/>
    <property type="match status" value="1"/>
</dbReference>
<dbReference type="InterPro" id="IPR000792">
    <property type="entry name" value="Tscrpt_reg_LuxR_C"/>
</dbReference>
<reference evidence="6" key="1">
    <citation type="submission" date="2021-04" db="EMBL/GenBank/DDBJ databases">
        <title>Phylogenetic analysis of Acidobacteriaceae.</title>
        <authorList>
            <person name="Qiu L."/>
            <person name="Zhang Q."/>
        </authorList>
    </citation>
    <scope>NUCLEOTIDE SEQUENCE</scope>
    <source>
        <strain evidence="6">DSM 25168</strain>
    </source>
</reference>
<evidence type="ECO:0000313" key="7">
    <source>
        <dbReference type="Proteomes" id="UP001059380"/>
    </source>
</evidence>
<evidence type="ECO:0000259" key="4">
    <source>
        <dbReference type="PROSITE" id="PS50043"/>
    </source>
</evidence>
<dbReference type="PANTHER" id="PTHR43214">
    <property type="entry name" value="TWO-COMPONENT RESPONSE REGULATOR"/>
    <property type="match status" value="1"/>
</dbReference>
<evidence type="ECO:0000259" key="5">
    <source>
        <dbReference type="PROSITE" id="PS50110"/>
    </source>
</evidence>
<dbReference type="InterPro" id="IPR016032">
    <property type="entry name" value="Sig_transdc_resp-reg_C-effctor"/>
</dbReference>
<sequence>MTAASRPKSVYPLGAKAVRILVADDHLVYRIGIRNLLGSEPGFDVVGEAADGLQAVELYRKLRPDVLLLDLRMPHKNGVEVVRAIRQEHQTARILVVTSYQTEEEVFQVLQAGAQGYVVKDVGRETLIEAIRAVNAGTRWVPPAIQKQFSDRVLRQELTAREIEVLRLLTRGLTNREIANVYGISANTVKNHLNNLMAKLDVADRTEAVSFCLARGIVKPEEI</sequence>
<proteinExistence type="predicted"/>
<feature type="domain" description="Response regulatory" evidence="5">
    <location>
        <begin position="19"/>
        <end position="135"/>
    </location>
</feature>
<evidence type="ECO:0000313" key="6">
    <source>
        <dbReference type="EMBL" id="UWZ85842.1"/>
    </source>
</evidence>
<dbReference type="InterPro" id="IPR001789">
    <property type="entry name" value="Sig_transdc_resp-reg_receiver"/>
</dbReference>
<organism evidence="6 7">
    <name type="scientific">Occallatibacter riparius</name>
    <dbReference type="NCBI Taxonomy" id="1002689"/>
    <lineage>
        <taxon>Bacteria</taxon>
        <taxon>Pseudomonadati</taxon>
        <taxon>Acidobacteriota</taxon>
        <taxon>Terriglobia</taxon>
        <taxon>Terriglobales</taxon>
        <taxon>Acidobacteriaceae</taxon>
        <taxon>Occallatibacter</taxon>
    </lineage>
</organism>
<dbReference type="SUPFAM" id="SSF46894">
    <property type="entry name" value="C-terminal effector domain of the bipartite response regulators"/>
    <property type="match status" value="1"/>
</dbReference>
<name>A0A9J7BVM8_9BACT</name>
<evidence type="ECO:0000256" key="3">
    <source>
        <dbReference type="PROSITE-ProRule" id="PRU00169"/>
    </source>
</evidence>
<dbReference type="RefSeq" id="WP_260795451.1">
    <property type="nucleotide sequence ID" value="NZ_CP093313.1"/>
</dbReference>
<dbReference type="CDD" id="cd17535">
    <property type="entry name" value="REC_NarL-like"/>
    <property type="match status" value="1"/>
</dbReference>
<keyword evidence="1 3" id="KW-0597">Phosphoprotein</keyword>
<dbReference type="PROSITE" id="PS50043">
    <property type="entry name" value="HTH_LUXR_2"/>
    <property type="match status" value="1"/>
</dbReference>
<dbReference type="KEGG" id="orp:MOP44_07840"/>
<protein>
    <submittedName>
        <fullName evidence="6">Response regulator transcription factor</fullName>
    </submittedName>
</protein>
<dbReference type="InterPro" id="IPR039420">
    <property type="entry name" value="WalR-like"/>
</dbReference>
<dbReference type="SUPFAM" id="SSF52172">
    <property type="entry name" value="CheY-like"/>
    <property type="match status" value="1"/>
</dbReference>
<dbReference type="AlphaFoldDB" id="A0A9J7BVM8"/>
<accession>A0A9J7BVM8</accession>
<dbReference type="GO" id="GO:0003677">
    <property type="term" value="F:DNA binding"/>
    <property type="evidence" value="ECO:0007669"/>
    <property type="project" value="UniProtKB-KW"/>
</dbReference>
<dbReference type="EMBL" id="CP093313">
    <property type="protein sequence ID" value="UWZ85842.1"/>
    <property type="molecule type" value="Genomic_DNA"/>
</dbReference>
<keyword evidence="2" id="KW-0238">DNA-binding</keyword>
<dbReference type="InterPro" id="IPR058245">
    <property type="entry name" value="NreC/VraR/RcsB-like_REC"/>
</dbReference>